<dbReference type="Proteomes" id="UP001171945">
    <property type="component" value="Unassembled WGS sequence"/>
</dbReference>
<keyword evidence="3" id="KW-1185">Reference proteome</keyword>
<feature type="domain" description="ATPase AAA-type core" evidence="1">
    <location>
        <begin position="110"/>
        <end position="152"/>
    </location>
</feature>
<dbReference type="Pfam" id="PF13304">
    <property type="entry name" value="AAA_21"/>
    <property type="match status" value="1"/>
</dbReference>
<evidence type="ECO:0000313" key="3">
    <source>
        <dbReference type="Proteomes" id="UP001171945"/>
    </source>
</evidence>
<protein>
    <submittedName>
        <fullName evidence="2">AAA family ATPase</fullName>
    </submittedName>
</protein>
<dbReference type="PANTHER" id="PTHR43581">
    <property type="entry name" value="ATP/GTP PHOSPHATASE"/>
    <property type="match status" value="1"/>
</dbReference>
<dbReference type="Gene3D" id="3.40.50.300">
    <property type="entry name" value="P-loop containing nucleotide triphosphate hydrolases"/>
    <property type="match status" value="1"/>
</dbReference>
<organism evidence="2 3">
    <name type="scientific">Candidatus Marithioploca araucensis</name>
    <dbReference type="NCBI Taxonomy" id="70273"/>
    <lineage>
        <taxon>Bacteria</taxon>
        <taxon>Pseudomonadati</taxon>
        <taxon>Pseudomonadota</taxon>
        <taxon>Gammaproteobacteria</taxon>
        <taxon>Thiotrichales</taxon>
        <taxon>Thiotrichaceae</taxon>
        <taxon>Candidatus Marithioploca</taxon>
    </lineage>
</organism>
<dbReference type="SUPFAM" id="SSF52540">
    <property type="entry name" value="P-loop containing nucleoside triphosphate hydrolases"/>
    <property type="match status" value="1"/>
</dbReference>
<gene>
    <name evidence="2" type="ORF">QUF54_08545</name>
</gene>
<feature type="non-terminal residue" evidence="2">
    <location>
        <position position="1"/>
    </location>
</feature>
<dbReference type="InterPro" id="IPR027417">
    <property type="entry name" value="P-loop_NTPase"/>
</dbReference>
<evidence type="ECO:0000313" key="2">
    <source>
        <dbReference type="EMBL" id="MDM8563386.1"/>
    </source>
</evidence>
<sequence>REAITTLFRYDYPLVYPELSLHRLIRAGEKNKEEIEQDTLQRFLTVMDELFMLTAQERLELTKNGIEVVNGEERSHLLLHGDGYKNTATWVLDMVSWKMLADHNFHPNKMTGIVLLDEVEQHLHPRWQRHIVRLLRQQFPKIQWIMTTHSPLCAVGISDLPDEECQLLRFNKAPQGFIELIEIASLRGLKADQVLTSPAFGLATTRNPEIAEKLDHFSTLYLKESRTSQEEQEFIELRDYLDQQLPEPAENSETRIMQDKLKKCWVI</sequence>
<dbReference type="InterPro" id="IPR051396">
    <property type="entry name" value="Bact_Antivir_Def_Nuclease"/>
</dbReference>
<dbReference type="InterPro" id="IPR003959">
    <property type="entry name" value="ATPase_AAA_core"/>
</dbReference>
<proteinExistence type="predicted"/>
<comment type="caution">
    <text evidence="2">The sequence shown here is derived from an EMBL/GenBank/DDBJ whole genome shotgun (WGS) entry which is preliminary data.</text>
</comment>
<name>A0ABT7VV13_9GAMM</name>
<accession>A0ABT7VV13</accession>
<dbReference type="PANTHER" id="PTHR43581:SF2">
    <property type="entry name" value="EXCINUCLEASE ATPASE SUBUNIT"/>
    <property type="match status" value="1"/>
</dbReference>
<evidence type="ECO:0000259" key="1">
    <source>
        <dbReference type="Pfam" id="PF13304"/>
    </source>
</evidence>
<dbReference type="EMBL" id="JAUCGM010000610">
    <property type="protein sequence ID" value="MDM8563386.1"/>
    <property type="molecule type" value="Genomic_DNA"/>
</dbReference>
<reference evidence="2" key="1">
    <citation type="submission" date="2023-06" db="EMBL/GenBank/DDBJ databases">
        <title>Uncultivated large filamentous bacteria from sulfidic sediments reveal new species and different genomic features in energy metabolism and defense.</title>
        <authorList>
            <person name="Fonseca A."/>
        </authorList>
    </citation>
    <scope>NUCLEOTIDE SEQUENCE</scope>
    <source>
        <strain evidence="2">HSG4</strain>
    </source>
</reference>